<dbReference type="SUPFAM" id="SSF56349">
    <property type="entry name" value="DNA breaking-rejoining enzymes"/>
    <property type="match status" value="1"/>
</dbReference>
<name>A0A1M4W4X6_9GAMM</name>
<dbReference type="InterPro" id="IPR050808">
    <property type="entry name" value="Phage_Integrase"/>
</dbReference>
<dbReference type="CDD" id="cd00796">
    <property type="entry name" value="INT_Rci_Hp1_C"/>
    <property type="match status" value="1"/>
</dbReference>
<dbReference type="Pfam" id="PF13356">
    <property type="entry name" value="Arm-DNA-bind_3"/>
    <property type="match status" value="1"/>
</dbReference>
<keyword evidence="4" id="KW-0233">DNA recombination</keyword>
<protein>
    <submittedName>
        <fullName evidence="8">Site-specific recombinase XerD</fullName>
    </submittedName>
</protein>
<dbReference type="InterPro" id="IPR025166">
    <property type="entry name" value="Integrase_DNA_bind_dom"/>
</dbReference>
<dbReference type="PANTHER" id="PTHR30629">
    <property type="entry name" value="PROPHAGE INTEGRASE"/>
    <property type="match status" value="1"/>
</dbReference>
<dbReference type="Gene3D" id="3.30.160.390">
    <property type="entry name" value="Integrase, DNA-binding domain"/>
    <property type="match status" value="1"/>
</dbReference>
<accession>A0A1M4W4X6</accession>
<evidence type="ECO:0000256" key="5">
    <source>
        <dbReference type="PROSITE-ProRule" id="PRU01248"/>
    </source>
</evidence>
<gene>
    <name evidence="8" type="ORF">SAMN04487965_0597</name>
</gene>
<dbReference type="PROSITE" id="PS51900">
    <property type="entry name" value="CB"/>
    <property type="match status" value="1"/>
</dbReference>
<dbReference type="Gene3D" id="1.10.150.130">
    <property type="match status" value="1"/>
</dbReference>
<evidence type="ECO:0000259" key="7">
    <source>
        <dbReference type="PROSITE" id="PS51900"/>
    </source>
</evidence>
<evidence type="ECO:0000256" key="3">
    <source>
        <dbReference type="ARBA" id="ARBA00023125"/>
    </source>
</evidence>
<sequence>MKAKLTSRTIKDLAPAEKAYEVVDTDVKGFLLRVQPTGRMTYYYAYRTASGSKKRIKIGSHGTQVTAQQARDLATRYAGQVAEGKDIQEEKQSSRKAARAASEKTLKRFTENHYRPWAQTNLKSSDSTIQSVYASFPDLLDTPMADISVAWIERWRVQRLKDGNKPATLNRLVNALRSILTKAVEWETIEEHPLRKLKALHVDSAPKVRYLNSDEEERLYRALEERDMKLKEARARANEHRAIRGYELMSDLFRFTYGDRLTPLVTLSLKTGMRRGELFDLTWENVDLDTKVITVTAETAKSRRTRHIPLGPTALKVLTAWKQQAPLQAGRVFPADDGGRLDNVNTAWRNLLKAADIFNFRWHDMRHDFASKLVMKGVPLNTVRELCGHSGLDTTLRYAHLAPDHKAEAVALIG</sequence>
<dbReference type="OrthoDB" id="9057547at2"/>
<proteinExistence type="inferred from homology"/>
<evidence type="ECO:0000256" key="2">
    <source>
        <dbReference type="ARBA" id="ARBA00022908"/>
    </source>
</evidence>
<comment type="similarity">
    <text evidence="1">Belongs to the 'phage' integrase family.</text>
</comment>
<reference evidence="9" key="1">
    <citation type="submission" date="2016-11" db="EMBL/GenBank/DDBJ databases">
        <authorList>
            <person name="Varghese N."/>
            <person name="Submissions S."/>
        </authorList>
    </citation>
    <scope>NUCLEOTIDE SEQUENCE [LARGE SCALE GENOMIC DNA]</scope>
    <source>
        <strain evidence="9">CGMCC 1.7063</strain>
    </source>
</reference>
<keyword evidence="9" id="KW-1185">Reference proteome</keyword>
<dbReference type="Gene3D" id="1.10.443.10">
    <property type="entry name" value="Intergrase catalytic core"/>
    <property type="match status" value="1"/>
</dbReference>
<dbReference type="RefSeq" id="WP_073271277.1">
    <property type="nucleotide sequence ID" value="NZ_FQVA01000001.1"/>
</dbReference>
<feature type="domain" description="Core-binding (CB)" evidence="7">
    <location>
        <begin position="112"/>
        <end position="184"/>
    </location>
</feature>
<dbReference type="STRING" id="494016.SAMN04487965_0597"/>
<dbReference type="InterPro" id="IPR011010">
    <property type="entry name" value="DNA_brk_join_enz"/>
</dbReference>
<dbReference type="AlphaFoldDB" id="A0A1M4W4X6"/>
<dbReference type="Proteomes" id="UP000184170">
    <property type="component" value="Unassembled WGS sequence"/>
</dbReference>
<dbReference type="GO" id="GO:0006310">
    <property type="term" value="P:DNA recombination"/>
    <property type="evidence" value="ECO:0007669"/>
    <property type="project" value="UniProtKB-KW"/>
</dbReference>
<dbReference type="GO" id="GO:0003677">
    <property type="term" value="F:DNA binding"/>
    <property type="evidence" value="ECO:0007669"/>
    <property type="project" value="UniProtKB-UniRule"/>
</dbReference>
<evidence type="ECO:0000256" key="4">
    <source>
        <dbReference type="ARBA" id="ARBA00023172"/>
    </source>
</evidence>
<evidence type="ECO:0000313" key="9">
    <source>
        <dbReference type="Proteomes" id="UP000184170"/>
    </source>
</evidence>
<dbReference type="EMBL" id="FQVA01000001">
    <property type="protein sequence ID" value="SHE76163.1"/>
    <property type="molecule type" value="Genomic_DNA"/>
</dbReference>
<dbReference type="InterPro" id="IPR038488">
    <property type="entry name" value="Integrase_DNA-bd_sf"/>
</dbReference>
<dbReference type="InterPro" id="IPR002104">
    <property type="entry name" value="Integrase_catalytic"/>
</dbReference>
<dbReference type="InterPro" id="IPR044068">
    <property type="entry name" value="CB"/>
</dbReference>
<evidence type="ECO:0000313" key="8">
    <source>
        <dbReference type="EMBL" id="SHE76163.1"/>
    </source>
</evidence>
<dbReference type="InterPro" id="IPR010998">
    <property type="entry name" value="Integrase_recombinase_N"/>
</dbReference>
<dbReference type="PANTHER" id="PTHR30629:SF2">
    <property type="entry name" value="PROPHAGE INTEGRASE INTS-RELATED"/>
    <property type="match status" value="1"/>
</dbReference>
<keyword evidence="3 5" id="KW-0238">DNA-binding</keyword>
<evidence type="ECO:0000256" key="1">
    <source>
        <dbReference type="ARBA" id="ARBA00008857"/>
    </source>
</evidence>
<dbReference type="GO" id="GO:0015074">
    <property type="term" value="P:DNA integration"/>
    <property type="evidence" value="ECO:0007669"/>
    <property type="project" value="UniProtKB-KW"/>
</dbReference>
<evidence type="ECO:0000259" key="6">
    <source>
        <dbReference type="PROSITE" id="PS51898"/>
    </source>
</evidence>
<keyword evidence="2" id="KW-0229">DNA integration</keyword>
<dbReference type="InterPro" id="IPR013762">
    <property type="entry name" value="Integrase-like_cat_sf"/>
</dbReference>
<organism evidence="8 9">
    <name type="scientific">Microbulbifer donghaiensis</name>
    <dbReference type="NCBI Taxonomy" id="494016"/>
    <lineage>
        <taxon>Bacteria</taxon>
        <taxon>Pseudomonadati</taxon>
        <taxon>Pseudomonadota</taxon>
        <taxon>Gammaproteobacteria</taxon>
        <taxon>Cellvibrionales</taxon>
        <taxon>Microbulbiferaceae</taxon>
        <taxon>Microbulbifer</taxon>
    </lineage>
</organism>
<feature type="domain" description="Tyr recombinase" evidence="6">
    <location>
        <begin position="206"/>
        <end position="411"/>
    </location>
</feature>
<dbReference type="Pfam" id="PF00589">
    <property type="entry name" value="Phage_integrase"/>
    <property type="match status" value="1"/>
</dbReference>
<dbReference type="PROSITE" id="PS51898">
    <property type="entry name" value="TYR_RECOMBINASE"/>
    <property type="match status" value="1"/>
</dbReference>